<organism evidence="3 4">
    <name type="scientific">Parapedobacter indicus</name>
    <dbReference type="NCBI Taxonomy" id="1477437"/>
    <lineage>
        <taxon>Bacteria</taxon>
        <taxon>Pseudomonadati</taxon>
        <taxon>Bacteroidota</taxon>
        <taxon>Sphingobacteriia</taxon>
        <taxon>Sphingobacteriales</taxon>
        <taxon>Sphingobacteriaceae</taxon>
        <taxon>Parapedobacter</taxon>
    </lineage>
</organism>
<feature type="domain" description="Putative beta-lactamase-inhibitor-like PepSY-like" evidence="2">
    <location>
        <begin position="81"/>
        <end position="144"/>
    </location>
</feature>
<feature type="chain" id="PRO_5011756228" evidence="1">
    <location>
        <begin position="21"/>
        <end position="148"/>
    </location>
</feature>
<feature type="domain" description="Putative beta-lactamase-inhibitor-like PepSY-like" evidence="2">
    <location>
        <begin position="27"/>
        <end position="76"/>
    </location>
</feature>
<dbReference type="AlphaFoldDB" id="A0A1I3D2D2"/>
<dbReference type="EMBL" id="FOQO01000001">
    <property type="protein sequence ID" value="SFH80661.1"/>
    <property type="molecule type" value="Genomic_DNA"/>
</dbReference>
<dbReference type="InterPro" id="IPR021533">
    <property type="entry name" value="PepSY-like"/>
</dbReference>
<reference evidence="3 4" key="1">
    <citation type="submission" date="2016-10" db="EMBL/GenBank/DDBJ databases">
        <authorList>
            <person name="de Groot N.N."/>
        </authorList>
    </citation>
    <scope>NUCLEOTIDE SEQUENCE [LARGE SCALE GENOMIC DNA]</scope>
    <source>
        <strain evidence="3 4">RK1</strain>
    </source>
</reference>
<dbReference type="SUPFAM" id="SSF160574">
    <property type="entry name" value="BT0923-like"/>
    <property type="match status" value="1"/>
</dbReference>
<evidence type="ECO:0000313" key="3">
    <source>
        <dbReference type="EMBL" id="SFH80661.1"/>
    </source>
</evidence>
<keyword evidence="1" id="KW-0732">Signal</keyword>
<dbReference type="Pfam" id="PF11396">
    <property type="entry name" value="PepSY_like"/>
    <property type="match status" value="2"/>
</dbReference>
<dbReference type="Gene3D" id="3.10.450.360">
    <property type="match status" value="1"/>
</dbReference>
<gene>
    <name evidence="3" type="ORF">SAMN05444682_101281</name>
</gene>
<dbReference type="RefSeq" id="WP_090623073.1">
    <property type="nucleotide sequence ID" value="NZ_FOQO01000001.1"/>
</dbReference>
<dbReference type="OrthoDB" id="1121502at2"/>
<feature type="signal peptide" evidence="1">
    <location>
        <begin position="1"/>
        <end position="20"/>
    </location>
</feature>
<name>A0A1I3D2D2_9SPHI</name>
<evidence type="ECO:0000259" key="2">
    <source>
        <dbReference type="Pfam" id="PF11396"/>
    </source>
</evidence>
<evidence type="ECO:0000256" key="1">
    <source>
        <dbReference type="SAM" id="SignalP"/>
    </source>
</evidence>
<keyword evidence="4" id="KW-1185">Reference proteome</keyword>
<accession>A0A1I3D2D2</accession>
<dbReference type="Proteomes" id="UP000198670">
    <property type="component" value="Unassembled WGS sequence"/>
</dbReference>
<dbReference type="STRING" id="1477437.SAMN05444682_101281"/>
<sequence length="148" mass="16729">MKKLLIGFTVMLLTSFSVMAQKGPRGVPAIVLNAFQQQFPKARQAEWERRKDGTFEVEFNVGLVGRDQKAFISADGKVLKHEEELSASALPDAVKKQVKTEFDGYRIDEVKKIEEAGKITYAVDLESRYGDLKVSFDQDGKILKERMD</sequence>
<proteinExistence type="predicted"/>
<protein>
    <submittedName>
        <fullName evidence="3">Putative beta-lactamase-inhibitor-like, PepSY-like</fullName>
    </submittedName>
</protein>
<evidence type="ECO:0000313" key="4">
    <source>
        <dbReference type="Proteomes" id="UP000198670"/>
    </source>
</evidence>